<sequence>MSKEIYLYTAGLFWSEKAKSVLKRLLNRQLRGPRAVQDSLFEGLRELDRSFLLNFKLRHFVDSVGVLSNARTLAWVLQQKSKGLIGKVIAGPNLVVTPKDEGGVLESPLIDKIIVPSRWVKDYYEKISPGLENKIFIWPAGVLAPSQNRANKVYDFFIYNKLRENELPEKIMEELRAGGFKVGNIEYGKFKQADYFKILEQSKFLIYLSKSESQGLAMFEAWARNVPTLIWDRGFFEKAGVKITGFAASPFLDPSAGMRFKDFQEFKDILSEFMQTNFEPRQYVLLNFSHKICAQKYLDIVNA</sequence>
<evidence type="ECO:0000313" key="2">
    <source>
        <dbReference type="Proteomes" id="UP000231086"/>
    </source>
</evidence>
<accession>A0A2M8KJG4</accession>
<dbReference type="Proteomes" id="UP000231086">
    <property type="component" value="Unassembled WGS sequence"/>
</dbReference>
<proteinExistence type="predicted"/>
<organism evidence="1 2">
    <name type="scientific">Candidatus Portnoybacteria bacterium CG10_big_fil_rev_8_21_14_0_10_44_7</name>
    <dbReference type="NCBI Taxonomy" id="1974816"/>
    <lineage>
        <taxon>Bacteria</taxon>
        <taxon>Candidatus Portnoyibacteriota</taxon>
    </lineage>
</organism>
<dbReference type="SUPFAM" id="SSF53756">
    <property type="entry name" value="UDP-Glycosyltransferase/glycogen phosphorylase"/>
    <property type="match status" value="1"/>
</dbReference>
<dbReference type="Gene3D" id="3.40.50.2000">
    <property type="entry name" value="Glycogen Phosphorylase B"/>
    <property type="match status" value="1"/>
</dbReference>
<evidence type="ECO:0008006" key="3">
    <source>
        <dbReference type="Google" id="ProtNLM"/>
    </source>
</evidence>
<name>A0A2M8KJG4_9BACT</name>
<protein>
    <recommendedName>
        <fullName evidence="3">Glycosyl transferase family 1 domain-containing protein</fullName>
    </recommendedName>
</protein>
<gene>
    <name evidence="1" type="ORF">COU85_00315</name>
</gene>
<comment type="caution">
    <text evidence="1">The sequence shown here is derived from an EMBL/GenBank/DDBJ whole genome shotgun (WGS) entry which is preliminary data.</text>
</comment>
<dbReference type="EMBL" id="PFEA01000007">
    <property type="protein sequence ID" value="PJE60059.1"/>
    <property type="molecule type" value="Genomic_DNA"/>
</dbReference>
<dbReference type="AlphaFoldDB" id="A0A2M8KJG4"/>
<evidence type="ECO:0000313" key="1">
    <source>
        <dbReference type="EMBL" id="PJE60059.1"/>
    </source>
</evidence>
<reference evidence="2" key="1">
    <citation type="submission" date="2017-09" db="EMBL/GenBank/DDBJ databases">
        <title>Depth-based differentiation of microbial function through sediment-hosted aquifers and enrichment of novel symbionts in the deep terrestrial subsurface.</title>
        <authorList>
            <person name="Probst A.J."/>
            <person name="Ladd B."/>
            <person name="Jarett J.K."/>
            <person name="Geller-Mcgrath D.E."/>
            <person name="Sieber C.M.K."/>
            <person name="Emerson J.B."/>
            <person name="Anantharaman K."/>
            <person name="Thomas B.C."/>
            <person name="Malmstrom R."/>
            <person name="Stieglmeier M."/>
            <person name="Klingl A."/>
            <person name="Woyke T."/>
            <person name="Ryan C.M."/>
            <person name="Banfield J.F."/>
        </authorList>
    </citation>
    <scope>NUCLEOTIDE SEQUENCE [LARGE SCALE GENOMIC DNA]</scope>
</reference>